<proteinExistence type="predicted"/>
<feature type="transmembrane region" description="Helical" evidence="1">
    <location>
        <begin position="173"/>
        <end position="193"/>
    </location>
</feature>
<dbReference type="Proteomes" id="UP000249066">
    <property type="component" value="Unassembled WGS sequence"/>
</dbReference>
<evidence type="ECO:0000313" key="3">
    <source>
        <dbReference type="Proteomes" id="UP000249066"/>
    </source>
</evidence>
<reference evidence="2 3" key="1">
    <citation type="submission" date="2017-08" db="EMBL/GenBank/DDBJ databases">
        <title>Infants hospitalized years apart are colonized by the same room-sourced microbial strains.</title>
        <authorList>
            <person name="Brooks B."/>
            <person name="Olm M.R."/>
            <person name="Firek B.A."/>
            <person name="Baker R."/>
            <person name="Thomas B.C."/>
            <person name="Morowitz M.J."/>
            <person name="Banfield J.F."/>
        </authorList>
    </citation>
    <scope>NUCLEOTIDE SEQUENCE [LARGE SCALE GENOMIC DNA]</scope>
    <source>
        <strain evidence="2">S2_018_000_R2_101</strain>
    </source>
</reference>
<evidence type="ECO:0008006" key="4">
    <source>
        <dbReference type="Google" id="ProtNLM"/>
    </source>
</evidence>
<evidence type="ECO:0000256" key="1">
    <source>
        <dbReference type="SAM" id="Phobius"/>
    </source>
</evidence>
<feature type="transmembrane region" description="Helical" evidence="1">
    <location>
        <begin position="92"/>
        <end position="110"/>
    </location>
</feature>
<protein>
    <recommendedName>
        <fullName evidence="4">Peptidoglycan polymerase</fullName>
    </recommendedName>
</protein>
<comment type="caution">
    <text evidence="2">The sequence shown here is derived from an EMBL/GenBank/DDBJ whole genome shotgun (WGS) entry which is preliminary data.</text>
</comment>
<sequence>MRILSTAIVRVAAILLPASLRDWGVAMRGEIDAIEGDGPALQFALGCLGSALGEAAFAHFILPLRLPLGPLSSEGDPTVPIDAHLFRSPRRLAAICAAGATGLGLAYMAAGGAPTRYLAINATALILGFALAAAALAGARSGRVEPGPINFALGLALLLTSLFGVTVGGATRWISIGGLSIQPSLILLPALAVSFARGRDALSAAGVGVAALALAIQPDRAMAGALAAGMAALAIARPERSTLATLAGAVIGLTVTLARPDVEPAMPFVDQIFYSSFDVHPLAGLAVLAGALLMIAPAVVGWIRDVDHRDLYLTFGAVWLATIIAAALGNYPTPLVGYGGSAIIGYVLSLIGLPRGIDAAISGRSGSTAPEVGQADMPHDFRAGLSYLA</sequence>
<keyword evidence="1" id="KW-0812">Transmembrane</keyword>
<organism evidence="2 3">
    <name type="scientific">Sphingomonas sanxanigenens</name>
    <dbReference type="NCBI Taxonomy" id="397260"/>
    <lineage>
        <taxon>Bacteria</taxon>
        <taxon>Pseudomonadati</taxon>
        <taxon>Pseudomonadota</taxon>
        <taxon>Alphaproteobacteria</taxon>
        <taxon>Sphingomonadales</taxon>
        <taxon>Sphingomonadaceae</taxon>
        <taxon>Sphingomonas</taxon>
    </lineage>
</organism>
<evidence type="ECO:0000313" key="2">
    <source>
        <dbReference type="EMBL" id="PZO90626.1"/>
    </source>
</evidence>
<feature type="transmembrane region" description="Helical" evidence="1">
    <location>
        <begin position="310"/>
        <end position="329"/>
    </location>
</feature>
<accession>A0A2W5ABG0</accession>
<keyword evidence="1" id="KW-0472">Membrane</keyword>
<feature type="transmembrane region" description="Helical" evidence="1">
    <location>
        <begin position="335"/>
        <end position="354"/>
    </location>
</feature>
<feature type="transmembrane region" description="Helical" evidence="1">
    <location>
        <begin position="149"/>
        <end position="167"/>
    </location>
</feature>
<gene>
    <name evidence="2" type="ORF">DI623_06145</name>
</gene>
<feature type="transmembrane region" description="Helical" evidence="1">
    <location>
        <begin position="282"/>
        <end position="303"/>
    </location>
</feature>
<keyword evidence="1" id="KW-1133">Transmembrane helix</keyword>
<feature type="transmembrane region" description="Helical" evidence="1">
    <location>
        <begin position="243"/>
        <end position="262"/>
    </location>
</feature>
<dbReference type="AlphaFoldDB" id="A0A2W5ABG0"/>
<feature type="transmembrane region" description="Helical" evidence="1">
    <location>
        <begin position="116"/>
        <end position="137"/>
    </location>
</feature>
<name>A0A2W5ABG0_9SPHN</name>
<dbReference type="EMBL" id="QFNN01000024">
    <property type="protein sequence ID" value="PZO90626.1"/>
    <property type="molecule type" value="Genomic_DNA"/>
</dbReference>